<keyword evidence="7" id="KW-0482">Metalloprotease</keyword>
<evidence type="ECO:0000259" key="10">
    <source>
        <dbReference type="Pfam" id="PF05193"/>
    </source>
</evidence>
<name>A0A7H9BIQ1_9NEIS</name>
<gene>
    <name evidence="11" type="ORF">HQ393_03745</name>
</gene>
<evidence type="ECO:0000313" key="11">
    <source>
        <dbReference type="EMBL" id="QLG87434.1"/>
    </source>
</evidence>
<dbReference type="EMBL" id="CP058627">
    <property type="protein sequence ID" value="QLG87434.1"/>
    <property type="molecule type" value="Genomic_DNA"/>
</dbReference>
<dbReference type="InterPro" id="IPR011249">
    <property type="entry name" value="Metalloenz_LuxS/M16"/>
</dbReference>
<dbReference type="GO" id="GO:0046872">
    <property type="term" value="F:metal ion binding"/>
    <property type="evidence" value="ECO:0007669"/>
    <property type="project" value="UniProtKB-KW"/>
</dbReference>
<dbReference type="AlphaFoldDB" id="A0A7H9BIQ1"/>
<evidence type="ECO:0000256" key="3">
    <source>
        <dbReference type="ARBA" id="ARBA00022670"/>
    </source>
</evidence>
<keyword evidence="3" id="KW-0645">Protease</keyword>
<dbReference type="PANTHER" id="PTHR43690:SF17">
    <property type="entry name" value="PROTEIN YHJJ"/>
    <property type="match status" value="1"/>
</dbReference>
<dbReference type="InterPro" id="IPR001431">
    <property type="entry name" value="Pept_M16_Zn_BS"/>
</dbReference>
<feature type="domain" description="Peptidase M16 C-terminal" evidence="10">
    <location>
        <begin position="673"/>
        <end position="840"/>
    </location>
</feature>
<evidence type="ECO:0000313" key="12">
    <source>
        <dbReference type="Proteomes" id="UP000509597"/>
    </source>
</evidence>
<dbReference type="InterPro" id="IPR050626">
    <property type="entry name" value="Peptidase_M16"/>
</dbReference>
<dbReference type="InterPro" id="IPR011765">
    <property type="entry name" value="Pept_M16_N"/>
</dbReference>
<evidence type="ECO:0000256" key="7">
    <source>
        <dbReference type="ARBA" id="ARBA00023049"/>
    </source>
</evidence>
<evidence type="ECO:0000259" key="9">
    <source>
        <dbReference type="Pfam" id="PF00675"/>
    </source>
</evidence>
<dbReference type="GO" id="GO:0006508">
    <property type="term" value="P:proteolysis"/>
    <property type="evidence" value="ECO:0007669"/>
    <property type="project" value="UniProtKB-KW"/>
</dbReference>
<keyword evidence="5" id="KW-0378">Hydrolase</keyword>
<comment type="similarity">
    <text evidence="2 8">Belongs to the peptidase M16 family.</text>
</comment>
<dbReference type="Gene3D" id="3.30.830.10">
    <property type="entry name" value="Metalloenzyme, LuxS/M16 peptidase-like"/>
    <property type="match status" value="2"/>
</dbReference>
<proteinExistence type="inferred from homology"/>
<reference evidence="11 12" key="1">
    <citation type="submission" date="2020-07" db="EMBL/GenBank/DDBJ databases">
        <title>Complete genome sequence of Chitinibacter sp. 2T18.</title>
        <authorList>
            <person name="Bae J.-W."/>
            <person name="Choi J.-W."/>
        </authorList>
    </citation>
    <scope>NUCLEOTIDE SEQUENCE [LARGE SCALE GENOMIC DNA]</scope>
    <source>
        <strain evidence="11 12">2T18</strain>
    </source>
</reference>
<keyword evidence="4" id="KW-0479">Metal-binding</keyword>
<feature type="domain" description="Peptidase M16 N-terminal" evidence="9">
    <location>
        <begin position="49"/>
        <end position="175"/>
    </location>
</feature>
<dbReference type="Proteomes" id="UP000509597">
    <property type="component" value="Chromosome"/>
</dbReference>
<dbReference type="SUPFAM" id="SSF63411">
    <property type="entry name" value="LuxS/MPP-like metallohydrolase"/>
    <property type="match status" value="2"/>
</dbReference>
<keyword evidence="6" id="KW-0862">Zinc</keyword>
<evidence type="ECO:0000256" key="6">
    <source>
        <dbReference type="ARBA" id="ARBA00022833"/>
    </source>
</evidence>
<dbReference type="PANTHER" id="PTHR43690">
    <property type="entry name" value="NARDILYSIN"/>
    <property type="match status" value="1"/>
</dbReference>
<dbReference type="InterPro" id="IPR007863">
    <property type="entry name" value="Peptidase_M16_C"/>
</dbReference>
<feature type="domain" description="Peptidase M16 C-terminal" evidence="10">
    <location>
        <begin position="204"/>
        <end position="383"/>
    </location>
</feature>
<dbReference type="PROSITE" id="PS00143">
    <property type="entry name" value="INSULINASE"/>
    <property type="match status" value="1"/>
</dbReference>
<organism evidence="11 12">
    <name type="scientific">Chitinibacter bivalviorum</name>
    <dbReference type="NCBI Taxonomy" id="2739434"/>
    <lineage>
        <taxon>Bacteria</taxon>
        <taxon>Pseudomonadati</taxon>
        <taxon>Pseudomonadota</taxon>
        <taxon>Betaproteobacteria</taxon>
        <taxon>Neisseriales</taxon>
        <taxon>Chitinibacteraceae</taxon>
        <taxon>Chitinibacter</taxon>
    </lineage>
</organism>
<keyword evidence="12" id="KW-1185">Reference proteome</keyword>
<protein>
    <submittedName>
        <fullName evidence="11">Insulinase family protein</fullName>
    </submittedName>
</protein>
<evidence type="ECO:0000256" key="5">
    <source>
        <dbReference type="ARBA" id="ARBA00022801"/>
    </source>
</evidence>
<accession>A0A7H9BIQ1</accession>
<dbReference type="Pfam" id="PF05193">
    <property type="entry name" value="Peptidase_M16_C"/>
    <property type="match status" value="2"/>
</dbReference>
<dbReference type="Pfam" id="PF00675">
    <property type="entry name" value="Peptidase_M16"/>
    <property type="match status" value="1"/>
</dbReference>
<evidence type="ECO:0000256" key="1">
    <source>
        <dbReference type="ARBA" id="ARBA00001947"/>
    </source>
</evidence>
<dbReference type="GO" id="GO:0004222">
    <property type="term" value="F:metalloendopeptidase activity"/>
    <property type="evidence" value="ECO:0007669"/>
    <property type="project" value="InterPro"/>
</dbReference>
<evidence type="ECO:0000256" key="4">
    <source>
        <dbReference type="ARBA" id="ARBA00022723"/>
    </source>
</evidence>
<dbReference type="KEGG" id="chiz:HQ393_03745"/>
<comment type="cofactor">
    <cofactor evidence="1">
        <name>Zn(2+)</name>
        <dbReference type="ChEBI" id="CHEBI:29105"/>
    </cofactor>
</comment>
<sequence>MNFILRTIFFVFLSSQLFGVEHQFEKPAMISPQVRHGELSNGLRYLIKANKEPSDQVELRLLVNVGSINETDEELGYAHLLEHMAFRGTRQFSVNQIKNLIELQGARLGNDTNAFTFHEYTRYELGLHSGQVKDGLRLLADWAGGQIALDAENLSIEKKIVLAEGLQRSESQTYWQSVYDVILPDSVYAKRMPIGKKANIDRANPDQLRRFYLREYQAQRMTVMVVGDVEPQQVEQLIQDYFSSVSKGDKPREQTITVSSKPLREYVNRDMSIAQSTLRWSWRVGQIDQNNADSLVKDYQDEVLINLLRQRLNAKSRTVGSVLQAVSADQETGFNWPTRDIEILFQVEVKDNQLKDGLRELYREFVRAERFGFSDGEIAMAIDSNNKGRSKVLSNRQWIGRMLAHVRHGYYLNTPQESMSRRAIYSKSINSSVLQKRMGELLNAPDQVVYVLQPYNLYSLTPYTLSSLSSMIEEIKAEPLTPTVINQTTSLVMAKLDRQPIAKQQKDLATGGIIYTLSNGLQILVVPPQSASEKIALIASSPLGMINLSDKRYLPAARILPGYAVRAGMGDSNGSEVNQYLENHPATFYQIIGIDNTLLIGKANRDELDTVLQLLYLTLIAPRDQASEVKISSDKAYQQELASINTLYLGLNSLRYGEEWPMPTYWQRSDFDATLADIIEVRKQLLSNPADFKYVLTGVEPTQALPVIEQYLGNLQWPSKAKPLTAKKLSNIVPSQQMQRVKSDVAWRILQANMPIAASVESNQIGDALAELIHARLNQELREVSGEIYNIAYSSTVSPSQGLLLNFEFKHNDDKCKEIASAVERTLSSLYLKPPTEAQAAAANENTAKKWHDEKQQPLEYAFELARAWQWADKLPAQLEPQSYSADTLFYYLNNWLGPSRWTSGAFNCTNDINFDKLKPKSDVKQ</sequence>
<evidence type="ECO:0000256" key="2">
    <source>
        <dbReference type="ARBA" id="ARBA00007261"/>
    </source>
</evidence>
<evidence type="ECO:0000256" key="8">
    <source>
        <dbReference type="RuleBase" id="RU004447"/>
    </source>
</evidence>